<dbReference type="InterPro" id="IPR001202">
    <property type="entry name" value="WW_dom"/>
</dbReference>
<dbReference type="InterPro" id="IPR002110">
    <property type="entry name" value="Ankyrin_rpt"/>
</dbReference>
<dbReference type="PROSITE" id="PS50222">
    <property type="entry name" value="EF_HAND_2"/>
    <property type="match status" value="8"/>
</dbReference>
<dbReference type="InterPro" id="IPR018247">
    <property type="entry name" value="EF_Hand_1_Ca_BS"/>
</dbReference>
<dbReference type="CDD" id="cd00051">
    <property type="entry name" value="EFh"/>
    <property type="match status" value="2"/>
</dbReference>
<dbReference type="InterPro" id="IPR011992">
    <property type="entry name" value="EF-hand-dom_pair"/>
</dbReference>
<dbReference type="Pfam" id="PF13202">
    <property type="entry name" value="EF-hand_5"/>
    <property type="match status" value="1"/>
</dbReference>
<feature type="domain" description="EF-hand" evidence="4">
    <location>
        <begin position="387"/>
        <end position="422"/>
    </location>
</feature>
<feature type="domain" description="EF-hand" evidence="4">
    <location>
        <begin position="699"/>
        <end position="735"/>
    </location>
</feature>
<dbReference type="PANTHER" id="PTHR23050">
    <property type="entry name" value="CALCIUM BINDING PROTEIN"/>
    <property type="match status" value="1"/>
</dbReference>
<dbReference type="CDD" id="cd00201">
    <property type="entry name" value="WW"/>
    <property type="match status" value="3"/>
</dbReference>
<evidence type="ECO:0000313" key="6">
    <source>
        <dbReference type="Proteomes" id="UP000030762"/>
    </source>
</evidence>
<feature type="domain" description="EF-hand" evidence="4">
    <location>
        <begin position="136"/>
        <end position="171"/>
    </location>
</feature>
<evidence type="ECO:0000259" key="4">
    <source>
        <dbReference type="PROSITE" id="PS50222"/>
    </source>
</evidence>
<feature type="domain" description="WW" evidence="3">
    <location>
        <begin position="220"/>
        <end position="249"/>
    </location>
</feature>
<dbReference type="InterPro" id="IPR050145">
    <property type="entry name" value="Centrin_CML-like"/>
</dbReference>
<dbReference type="SMART" id="SM00248">
    <property type="entry name" value="ANK"/>
    <property type="match status" value="6"/>
</dbReference>
<dbReference type="SUPFAM" id="SSF47473">
    <property type="entry name" value="EF-hand"/>
    <property type="match status" value="4"/>
</dbReference>
<evidence type="ECO:0000259" key="3">
    <source>
        <dbReference type="PROSITE" id="PS50020"/>
    </source>
</evidence>
<dbReference type="OMA" id="WWKTKLQ"/>
<dbReference type="Gene3D" id="1.25.40.20">
    <property type="entry name" value="Ankyrin repeat-containing domain"/>
    <property type="match status" value="2"/>
</dbReference>
<accession>T0QSZ3</accession>
<dbReference type="VEuPathDB" id="FungiDB:SDRG_04855"/>
<gene>
    <name evidence="5" type="ORF">SDRG_04855</name>
</gene>
<organism evidence="5 6">
    <name type="scientific">Saprolegnia diclina (strain VS20)</name>
    <dbReference type="NCBI Taxonomy" id="1156394"/>
    <lineage>
        <taxon>Eukaryota</taxon>
        <taxon>Sar</taxon>
        <taxon>Stramenopiles</taxon>
        <taxon>Oomycota</taxon>
        <taxon>Saprolegniomycetes</taxon>
        <taxon>Saprolegniales</taxon>
        <taxon>Saprolegniaceae</taxon>
        <taxon>Saprolegnia</taxon>
    </lineage>
</organism>
<reference evidence="5 6" key="1">
    <citation type="submission" date="2012-04" db="EMBL/GenBank/DDBJ databases">
        <title>The Genome Sequence of Saprolegnia declina VS20.</title>
        <authorList>
            <consortium name="The Broad Institute Genome Sequencing Platform"/>
            <person name="Russ C."/>
            <person name="Nusbaum C."/>
            <person name="Tyler B."/>
            <person name="van West P."/>
            <person name="Dieguez-Uribeondo J."/>
            <person name="de Bruijn I."/>
            <person name="Tripathy S."/>
            <person name="Jiang R."/>
            <person name="Young S.K."/>
            <person name="Zeng Q."/>
            <person name="Gargeya S."/>
            <person name="Fitzgerald M."/>
            <person name="Haas B."/>
            <person name="Abouelleil A."/>
            <person name="Alvarado L."/>
            <person name="Arachchi H.M."/>
            <person name="Berlin A."/>
            <person name="Chapman S.B."/>
            <person name="Goldberg J."/>
            <person name="Griggs A."/>
            <person name="Gujja S."/>
            <person name="Hansen M."/>
            <person name="Howarth C."/>
            <person name="Imamovic A."/>
            <person name="Larimer J."/>
            <person name="McCowen C."/>
            <person name="Montmayeur A."/>
            <person name="Murphy C."/>
            <person name="Neiman D."/>
            <person name="Pearson M."/>
            <person name="Priest M."/>
            <person name="Roberts A."/>
            <person name="Saif S."/>
            <person name="Shea T."/>
            <person name="Sisk P."/>
            <person name="Sykes S."/>
            <person name="Wortman J."/>
            <person name="Nusbaum C."/>
            <person name="Birren B."/>
        </authorList>
    </citation>
    <scope>NUCLEOTIDE SEQUENCE [LARGE SCALE GENOMIC DNA]</scope>
    <source>
        <strain evidence="5 6">VS20</strain>
    </source>
</reference>
<dbReference type="eggNOG" id="KOG0027">
    <property type="taxonomic scope" value="Eukaryota"/>
</dbReference>
<feature type="domain" description="EF-hand" evidence="4">
    <location>
        <begin position="641"/>
        <end position="676"/>
    </location>
</feature>
<dbReference type="EMBL" id="JH767143">
    <property type="protein sequence ID" value="EQC37831.1"/>
    <property type="molecule type" value="Genomic_DNA"/>
</dbReference>
<dbReference type="Gene3D" id="1.10.238.10">
    <property type="entry name" value="EF-hand"/>
    <property type="match status" value="4"/>
</dbReference>
<proteinExistence type="predicted"/>
<name>T0QSZ3_SAPDV</name>
<dbReference type="PROSITE" id="PS50020">
    <property type="entry name" value="WW_DOMAIN_2"/>
    <property type="match status" value="3"/>
</dbReference>
<dbReference type="GeneID" id="19945582"/>
<dbReference type="OrthoDB" id="66458at2759"/>
<dbReference type="PROSITE" id="PS00018">
    <property type="entry name" value="EF_HAND_1"/>
    <property type="match status" value="5"/>
</dbReference>
<protein>
    <submittedName>
        <fullName evidence="5">Uncharacterized protein</fullName>
    </submittedName>
</protein>
<evidence type="ECO:0000313" key="5">
    <source>
        <dbReference type="EMBL" id="EQC37831.1"/>
    </source>
</evidence>
<evidence type="ECO:0000256" key="1">
    <source>
        <dbReference type="ARBA" id="ARBA00022737"/>
    </source>
</evidence>
<feature type="domain" description="EF-hand" evidence="4">
    <location>
        <begin position="736"/>
        <end position="771"/>
    </location>
</feature>
<dbReference type="RefSeq" id="XP_008608764.1">
    <property type="nucleotide sequence ID" value="XM_008610542.1"/>
</dbReference>
<keyword evidence="6" id="KW-1185">Reference proteome</keyword>
<dbReference type="InParanoid" id="T0QSZ3"/>
<keyword evidence="2" id="KW-0106">Calcium</keyword>
<dbReference type="Pfam" id="PF00397">
    <property type="entry name" value="WW"/>
    <property type="match status" value="1"/>
</dbReference>
<dbReference type="SUPFAM" id="SSF48403">
    <property type="entry name" value="Ankyrin repeat"/>
    <property type="match status" value="1"/>
</dbReference>
<dbReference type="SMART" id="SM00054">
    <property type="entry name" value="EFh"/>
    <property type="match status" value="9"/>
</dbReference>
<evidence type="ECO:0000256" key="2">
    <source>
        <dbReference type="ARBA" id="ARBA00022837"/>
    </source>
</evidence>
<keyword evidence="1" id="KW-0677">Repeat</keyword>
<dbReference type="Pfam" id="PF13499">
    <property type="entry name" value="EF-hand_7"/>
    <property type="match status" value="3"/>
</dbReference>
<feature type="domain" description="WW" evidence="3">
    <location>
        <begin position="561"/>
        <end position="594"/>
    </location>
</feature>
<feature type="domain" description="EF-hand" evidence="4">
    <location>
        <begin position="423"/>
        <end position="458"/>
    </location>
</feature>
<dbReference type="GO" id="GO:0005509">
    <property type="term" value="F:calcium ion binding"/>
    <property type="evidence" value="ECO:0007669"/>
    <property type="project" value="InterPro"/>
</dbReference>
<dbReference type="InterPro" id="IPR002048">
    <property type="entry name" value="EF_hand_dom"/>
</dbReference>
<dbReference type="SUPFAM" id="SSF51045">
    <property type="entry name" value="WW domain"/>
    <property type="match status" value="2"/>
</dbReference>
<feature type="domain" description="EF-hand" evidence="4">
    <location>
        <begin position="605"/>
        <end position="640"/>
    </location>
</feature>
<dbReference type="STRING" id="1156394.T0QSZ3"/>
<sequence>MADYDAARRAFRAIDPLNETRDRLTIDLSDLESACRHLGVVLSSYELTQAMYDLDTAGDLVVELDAFVFWWQARLASKDNDTAMAEAAPIVRLWEHVIELDGSAYFYDYTTGDVVYALPDLIANVLAAYELADKSSMDEKLQCWFQRFDIDQSGSLDVDEWRSMLIALGLPVPPKGTMPSTMRDVAGGLGDATRISYDMLHTYWYAHAPQRVRRRLVDFPEWTETVDEAGNVFYTNDRTQVTTWMPPALPAQLHVFLDQSPGATIESKIDRLFASLDVDNDLSLSALELQTLLKTLGYVDWPQSRVEAAIRALEPGYDLASKATVVAWMHSCNKKAVLGDWEEYTDEGSGQVFYYNPLTQESQWEPPQVTSHLQALLDKFSSDSTVTTKDKIRRLFQQYDTDNTGTLDVSELKRVCAAMGQSLDETDMQAMIRAIDTSGDGLVSLDEFQAWWLSKQAVDEQWDVQQETLSRADHVRHLCATYLKVPIPVFLASPFDSNAIPRLVQALGRVCRGKALLEALHNLDPESTHVVDPEAFVQWYLAYDTACAAQEKRLREEQRAQEAVDAWIESKDEHGKTVYINSRTNERMWEKPGIQEAMQTLLASVGGHDVRRIFRQFDEDNSGTIDAAELKHLLMALGQSVDDALLPQILAGMDTGGDGVISLDEFTTWWVCMQRRSIATLNAQALAGQVIDYHAMTKDSIRALRQLFAQFDTDHSVGSIDENELKHLLSRLNWSLPDAERHRLMQLIDTSGDGQMDCDEFIAWWVTVHRELDINKSAQVNGHLLADAMAASASGKEDTSLLASLKAIDLSEVSFASIKDKLSDLKYRLLAPKLGDLLPEETEPEVYDGGRVRFLGAINVTAIHPIIVDTMRCLLDDVVLITLLMLADAAQRIQKMYRAKRARQQLIVTLNERYVHHVDRVTGASYYINRLTKEVRFDKPPLLGDHEILTPRTALRDKHTTLALRRRRLWLENVMPTMALQGRATYRTAAFFMYDVLCHVKRRLQRGVWPALREHNHVLAQLVVRRYPRQLKRLGPHGDYTLHYALREALPPDVILAFLKAHDDVLSLKNATGHTPTHLLARSPNMRDSMRLLNAFLDAPRGTDTCTMVTTSTHLTPLHLALQHHAPRKFLLRLMAACPGAFCLRNHNFEQPLHMAVRSARQPLSLRLQIVQDCIDHGTMLHLLLTLQPSAVAQVYRRLLPLFLAMKKGCSPCLLLRLLEMTMAHVPAVHTSRAFNPLHYALLYRLPPTFVLQLLATCPAWAHEVTSRNEYPLHLAAMYTEEIAVLRAILEAAPLAARHVNDAGCLPLHLAVLRGATALAKELLHVCPWVLLQTIQGTKYDALLLATRVRAKWPTNSALVDLCLYPPPLAPTRLKYTHLALTPYFVAANTRLSAMTTFDKLHMLDHCSTDDLEAIARKKLRSAFHKPTKEWEIAKILALMARNPLDAAVQLRSLVALNQKVCLYDEAAREACVEAHDIVRTVQYAMYDFTPHARIQILGQACLNHLLPTPFAKAKYQSRVDPLYKF</sequence>
<feature type="domain" description="WW" evidence="3">
    <location>
        <begin position="335"/>
        <end position="369"/>
    </location>
</feature>
<feature type="domain" description="EF-hand" evidence="4">
    <location>
        <begin position="264"/>
        <end position="299"/>
    </location>
</feature>
<dbReference type="InterPro" id="IPR036770">
    <property type="entry name" value="Ankyrin_rpt-contain_sf"/>
</dbReference>
<dbReference type="Proteomes" id="UP000030762">
    <property type="component" value="Unassembled WGS sequence"/>
</dbReference>
<dbReference type="PROSITE" id="PS01159">
    <property type="entry name" value="WW_DOMAIN_1"/>
    <property type="match status" value="2"/>
</dbReference>
<dbReference type="InterPro" id="IPR036020">
    <property type="entry name" value="WW_dom_sf"/>
</dbReference>
<dbReference type="Gene3D" id="2.20.70.10">
    <property type="match status" value="3"/>
</dbReference>
<dbReference type="SMART" id="SM00456">
    <property type="entry name" value="WW"/>
    <property type="match status" value="4"/>
</dbReference>